<dbReference type="RefSeq" id="WP_225436297.1">
    <property type="nucleotide sequence ID" value="NZ_AZFC01000002.1"/>
</dbReference>
<dbReference type="AlphaFoldDB" id="A0A0R1R1S4"/>
<dbReference type="Proteomes" id="UP000051835">
    <property type="component" value="Unassembled WGS sequence"/>
</dbReference>
<evidence type="ECO:0000313" key="1">
    <source>
        <dbReference type="EMBL" id="KRL50286.1"/>
    </source>
</evidence>
<reference evidence="1 2" key="1">
    <citation type="journal article" date="2015" name="Genome Announc.">
        <title>Expanding the biotechnology potential of lactobacilli through comparative genomics of 213 strains and associated genera.</title>
        <authorList>
            <person name="Sun Z."/>
            <person name="Harris H.M."/>
            <person name="McCann A."/>
            <person name="Guo C."/>
            <person name="Argimon S."/>
            <person name="Zhang W."/>
            <person name="Yang X."/>
            <person name="Jeffery I.B."/>
            <person name="Cooney J.C."/>
            <person name="Kagawa T.F."/>
            <person name="Liu W."/>
            <person name="Song Y."/>
            <person name="Salvetti E."/>
            <person name="Wrobel A."/>
            <person name="Rasinkangas P."/>
            <person name="Parkhill J."/>
            <person name="Rea M.C."/>
            <person name="O'Sullivan O."/>
            <person name="Ritari J."/>
            <person name="Douillard F.P."/>
            <person name="Paul Ross R."/>
            <person name="Yang R."/>
            <person name="Briner A.E."/>
            <person name="Felis G.E."/>
            <person name="de Vos W.M."/>
            <person name="Barrangou R."/>
            <person name="Klaenhammer T.R."/>
            <person name="Caufield P.W."/>
            <person name="Cui Y."/>
            <person name="Zhang H."/>
            <person name="O'Toole P.W."/>
        </authorList>
    </citation>
    <scope>NUCLEOTIDE SEQUENCE [LARGE SCALE GENOMIC DNA]</scope>
    <source>
        <strain evidence="1 2">DSM 15429</strain>
    </source>
</reference>
<gene>
    <name evidence="1" type="ORF">FD37_GL001950</name>
</gene>
<accession>A0A0R1R1S4</accession>
<sequence>MTPTFETALAAFNAEKWSQASAAFTTLYQADQRPELNRYLAVSLYHDQQFLAAEQIAAENDGAYLVSAEWFTWRITIALQNQQFIFARELCALPQAASWQAQELPRIVTAEERAQTALAATQRVIAKQFYHLGDVPLREQQRRLLRAHQLPLADFLKGTQYLLVDPFLHPLLRATLLEELFRLRVKMTVQVHWLDEQQHTVSTAQLEGVFAGSAAQQALTYLQEQIAQNNPGLAANVRQTLNLQLMMLYPFADKIVTHPRAWVDWLAGRPLDQSLPESAVNQIKTWQSRLAKHLETLFAAANGEKSEN</sequence>
<comment type="caution">
    <text evidence="1">The sequence shown here is derived from an EMBL/GenBank/DDBJ whole genome shotgun (WGS) entry which is preliminary data.</text>
</comment>
<proteinExistence type="predicted"/>
<name>A0A0R1R1S4_9LACO</name>
<protein>
    <submittedName>
        <fullName evidence="1">TPR repeat-containing protein</fullName>
    </submittedName>
</protein>
<dbReference type="PATRIC" id="fig|1423805.4.peg.2001"/>
<organism evidence="1 2">
    <name type="scientific">Levilactobacillus spicheri DSM 15429</name>
    <dbReference type="NCBI Taxonomy" id="1423805"/>
    <lineage>
        <taxon>Bacteria</taxon>
        <taxon>Bacillati</taxon>
        <taxon>Bacillota</taxon>
        <taxon>Bacilli</taxon>
        <taxon>Lactobacillales</taxon>
        <taxon>Lactobacillaceae</taxon>
        <taxon>Levilactobacillus</taxon>
    </lineage>
</organism>
<dbReference type="EMBL" id="AZFC01000002">
    <property type="protein sequence ID" value="KRL50286.1"/>
    <property type="molecule type" value="Genomic_DNA"/>
</dbReference>
<evidence type="ECO:0000313" key="2">
    <source>
        <dbReference type="Proteomes" id="UP000051835"/>
    </source>
</evidence>